<feature type="region of interest" description="Disordered" evidence="1">
    <location>
        <begin position="199"/>
        <end position="243"/>
    </location>
</feature>
<protein>
    <submittedName>
        <fullName evidence="2">Transposase (Putative), gypsy type</fullName>
    </submittedName>
</protein>
<accession>A0A6L2NRF0</accession>
<organism evidence="2">
    <name type="scientific">Tanacetum cinerariifolium</name>
    <name type="common">Dalmatian daisy</name>
    <name type="synonym">Chrysanthemum cinerariifolium</name>
    <dbReference type="NCBI Taxonomy" id="118510"/>
    <lineage>
        <taxon>Eukaryota</taxon>
        <taxon>Viridiplantae</taxon>
        <taxon>Streptophyta</taxon>
        <taxon>Embryophyta</taxon>
        <taxon>Tracheophyta</taxon>
        <taxon>Spermatophyta</taxon>
        <taxon>Magnoliopsida</taxon>
        <taxon>eudicotyledons</taxon>
        <taxon>Gunneridae</taxon>
        <taxon>Pentapetalae</taxon>
        <taxon>asterids</taxon>
        <taxon>campanulids</taxon>
        <taxon>Asterales</taxon>
        <taxon>Asteraceae</taxon>
        <taxon>Asteroideae</taxon>
        <taxon>Anthemideae</taxon>
        <taxon>Anthemidinae</taxon>
        <taxon>Tanacetum</taxon>
    </lineage>
</organism>
<evidence type="ECO:0000256" key="1">
    <source>
        <dbReference type="SAM" id="MobiDB-lite"/>
    </source>
</evidence>
<dbReference type="EMBL" id="BKCJ010009850">
    <property type="protein sequence ID" value="GEU88918.1"/>
    <property type="molecule type" value="Genomic_DNA"/>
</dbReference>
<reference evidence="2" key="1">
    <citation type="journal article" date="2019" name="Sci. Rep.">
        <title>Draft genome of Tanacetum cinerariifolium, the natural source of mosquito coil.</title>
        <authorList>
            <person name="Yamashiro T."/>
            <person name="Shiraishi A."/>
            <person name="Satake H."/>
            <person name="Nakayama K."/>
        </authorList>
    </citation>
    <scope>NUCLEOTIDE SEQUENCE</scope>
</reference>
<gene>
    <name evidence="2" type="ORF">Tci_060896</name>
</gene>
<comment type="caution">
    <text evidence="2">The sequence shown here is derived from an EMBL/GenBank/DDBJ whole genome shotgun (WGS) entry which is preliminary data.</text>
</comment>
<proteinExistence type="predicted"/>
<name>A0A6L2NRF0_TANCI</name>
<dbReference type="AlphaFoldDB" id="A0A6L2NRF0"/>
<evidence type="ECO:0000313" key="2">
    <source>
        <dbReference type="EMBL" id="GEU88918.1"/>
    </source>
</evidence>
<sequence length="473" mass="52945">MATNTIDIVTSVLTQKELDAFCSTYNIPSDLRPKLPGPNDTIKDSPEGKIGIYTCFIEFDNFRIPLLKSTILRLCIAFSDIRPPWNFKSLKNWNNHFFWIDASVCPIFVPWYNDVSVKRDLLPSDDIVDLPLVEKQVSEDMGLLAFMSVDPFKVKVEEKKLAENEVSLLTETADRVIAPTGQTIRLVDHNIVDELREADGKKKKKVSGQHDVGSGSAAHPTEDFVSSSITPTPERECHDESGWTQDGNVWTRLASDRFVVLTFGSEPMDTDATISPKVISPIMYVQTEAEATTASSVNEIGAYSILGNEAEASSDDGPLIDDFYESQTIDSAIAHDIYVLNLDVTNDARMDDPVMCRNFIDDVPPPGYWDYLRNRSDAEFLDRLNVNSAQHVCMMSEFRLRYEQEITVREKFEKKFVKSSETVQQRDAEIATLRSKLEKVAGEAADVIVLYRRVSELKTVAAGIGACGPECSK</sequence>